<organism evidence="1 2">
    <name type="scientific">Vanilla planifolia</name>
    <name type="common">Vanilla</name>
    <dbReference type="NCBI Taxonomy" id="51239"/>
    <lineage>
        <taxon>Eukaryota</taxon>
        <taxon>Viridiplantae</taxon>
        <taxon>Streptophyta</taxon>
        <taxon>Embryophyta</taxon>
        <taxon>Tracheophyta</taxon>
        <taxon>Spermatophyta</taxon>
        <taxon>Magnoliopsida</taxon>
        <taxon>Liliopsida</taxon>
        <taxon>Asparagales</taxon>
        <taxon>Orchidaceae</taxon>
        <taxon>Vanilloideae</taxon>
        <taxon>Vanilleae</taxon>
        <taxon>Vanilla</taxon>
    </lineage>
</organism>
<keyword evidence="2" id="KW-1185">Reference proteome</keyword>
<dbReference type="OrthoDB" id="550575at2759"/>
<comment type="caution">
    <text evidence="1">The sequence shown here is derived from an EMBL/GenBank/DDBJ whole genome shotgun (WGS) entry which is preliminary data.</text>
</comment>
<reference evidence="1 2" key="1">
    <citation type="journal article" date="2020" name="Nat. Food">
        <title>A phased Vanilla planifolia genome enables genetic improvement of flavour and production.</title>
        <authorList>
            <person name="Hasing T."/>
            <person name="Tang H."/>
            <person name="Brym M."/>
            <person name="Khazi F."/>
            <person name="Huang T."/>
            <person name="Chambers A.H."/>
        </authorList>
    </citation>
    <scope>NUCLEOTIDE SEQUENCE [LARGE SCALE GENOMIC DNA]</scope>
    <source>
        <tissue evidence="1">Leaf</tissue>
    </source>
</reference>
<dbReference type="AlphaFoldDB" id="A0A835U823"/>
<evidence type="ECO:0000313" key="1">
    <source>
        <dbReference type="EMBL" id="KAG0451883.1"/>
    </source>
</evidence>
<proteinExistence type="predicted"/>
<name>A0A835U823_VANPL</name>
<dbReference type="EMBL" id="JADCNL010000041">
    <property type="protein sequence ID" value="KAG0451883.1"/>
    <property type="molecule type" value="Genomic_DNA"/>
</dbReference>
<feature type="non-terminal residue" evidence="1">
    <location>
        <position position="1"/>
    </location>
</feature>
<accession>A0A835U823</accession>
<evidence type="ECO:0000313" key="2">
    <source>
        <dbReference type="Proteomes" id="UP000636800"/>
    </source>
</evidence>
<gene>
    <name evidence="1" type="ORF">HPP92_026251</name>
</gene>
<feature type="non-terminal residue" evidence="1">
    <location>
        <position position="51"/>
    </location>
</feature>
<dbReference type="Proteomes" id="UP000636800">
    <property type="component" value="Unassembled WGS sequence"/>
</dbReference>
<protein>
    <submittedName>
        <fullName evidence="1">Uncharacterized protein</fullName>
    </submittedName>
</protein>
<sequence>HNKLVTKLQGMGAHYKGNLDQNDQMFKPGCKDILRMNQDEPTLLHTKSYDK</sequence>